<evidence type="ECO:0000313" key="7">
    <source>
        <dbReference type="EMBL" id="ODQ63902.1"/>
    </source>
</evidence>
<feature type="region of interest" description="Disordered" evidence="5">
    <location>
        <begin position="673"/>
        <end position="741"/>
    </location>
</feature>
<feature type="compositionally biased region" description="Basic and acidic residues" evidence="5">
    <location>
        <begin position="411"/>
        <end position="422"/>
    </location>
</feature>
<gene>
    <name evidence="7" type="ORF">NADFUDRAFT_47695</name>
</gene>
<keyword evidence="3 6" id="KW-1133">Transmembrane helix</keyword>
<sequence>MSDIPAGVDPASSQSPDSILSSFANGISSVAALEVLFTSAAQPGSASVSQPTGTNVDSNPSDVSAPDVGFSSKAESSAPDINVALSSTPNFDVVISSINTDSPSSNILPTFTASVPGSSINENIESSTESAPLLSSNLAVSTPVFTSLVSPTLAVLSESTGSFENFENQPTASIDFISTSPIATSSDSTPFYSALISAPSDPLVLSADTINIPALSSTPSLVSSSYITSSGIVDTFTSAAVSSLGDKSSLSSKPNGVVIVDLTSTLNIDVSSETATTSSFLLTTLLFSTFSSSTTASSLSSSTAASSSATSSDVETASSSSSADKAASAPPQKNSGLSSAGKTAIGVVIPVVVLALLGVGIFFLWKRHKKRNAINNEIRQQVEDYQFNPNILAGGTSGIAGAGAVIGSSFNDDKPDNDEGKEAPFTSLPMPPAPTHGFAINNGSYVDSKNDYNNSNLNSMVLTNTVAGASVASRPDDATSPSLSHNNSGESMFKAVSTDAVAPTGMVDHVNGGFNTPPMVSVSPPMPINGGGSIGSVSSKTTPIFESFSPHIPAQSPSRRGSGSAEASGGYRGWGVTSQAQTTNGIGSGMSPVPPITIHRQSNSVSSNSPVTNENNSSGMGLGLGLPVPSVPRKSHRRTTSQSISSIQSWEANSHKRNQSSINDDFIFQLQRSHVPTTPPSNGNSAFEEPQRFSNSGTMGLALDSPSKRSSSSMPSGTKPLPLAIQKNRPTTATAPSPRMI</sequence>
<dbReference type="InterPro" id="IPR051694">
    <property type="entry name" value="Immunoregulatory_rcpt-like"/>
</dbReference>
<dbReference type="GO" id="GO:0071944">
    <property type="term" value="C:cell periphery"/>
    <property type="evidence" value="ECO:0007669"/>
    <property type="project" value="UniProtKB-ARBA"/>
</dbReference>
<feature type="transmembrane region" description="Helical" evidence="6">
    <location>
        <begin position="344"/>
        <end position="365"/>
    </location>
</feature>
<feature type="region of interest" description="Disordered" evidence="5">
    <location>
        <begin position="545"/>
        <end position="658"/>
    </location>
</feature>
<evidence type="ECO:0000313" key="8">
    <source>
        <dbReference type="Proteomes" id="UP000095009"/>
    </source>
</evidence>
<organism evidence="7 8">
    <name type="scientific">Nadsonia fulvescens var. elongata DSM 6958</name>
    <dbReference type="NCBI Taxonomy" id="857566"/>
    <lineage>
        <taxon>Eukaryota</taxon>
        <taxon>Fungi</taxon>
        <taxon>Dikarya</taxon>
        <taxon>Ascomycota</taxon>
        <taxon>Saccharomycotina</taxon>
        <taxon>Dipodascomycetes</taxon>
        <taxon>Dipodascales</taxon>
        <taxon>Dipodascales incertae sedis</taxon>
        <taxon>Nadsonia</taxon>
    </lineage>
</organism>
<feature type="compositionally biased region" description="Low complexity" evidence="5">
    <location>
        <begin position="303"/>
        <end position="329"/>
    </location>
</feature>
<feature type="compositionally biased region" description="Polar residues" evidence="5">
    <location>
        <begin position="43"/>
        <end position="62"/>
    </location>
</feature>
<reference evidence="7 8" key="1">
    <citation type="journal article" date="2016" name="Proc. Natl. Acad. Sci. U.S.A.">
        <title>Comparative genomics of biotechnologically important yeasts.</title>
        <authorList>
            <person name="Riley R."/>
            <person name="Haridas S."/>
            <person name="Wolfe K.H."/>
            <person name="Lopes M.R."/>
            <person name="Hittinger C.T."/>
            <person name="Goeker M."/>
            <person name="Salamov A.A."/>
            <person name="Wisecaver J.H."/>
            <person name="Long T.M."/>
            <person name="Calvey C.H."/>
            <person name="Aerts A.L."/>
            <person name="Barry K.W."/>
            <person name="Choi C."/>
            <person name="Clum A."/>
            <person name="Coughlan A.Y."/>
            <person name="Deshpande S."/>
            <person name="Douglass A.P."/>
            <person name="Hanson S.J."/>
            <person name="Klenk H.-P."/>
            <person name="LaButti K.M."/>
            <person name="Lapidus A."/>
            <person name="Lindquist E.A."/>
            <person name="Lipzen A.M."/>
            <person name="Meier-Kolthoff J.P."/>
            <person name="Ohm R.A."/>
            <person name="Otillar R.P."/>
            <person name="Pangilinan J.L."/>
            <person name="Peng Y."/>
            <person name="Rokas A."/>
            <person name="Rosa C.A."/>
            <person name="Scheuner C."/>
            <person name="Sibirny A.A."/>
            <person name="Slot J.C."/>
            <person name="Stielow J.B."/>
            <person name="Sun H."/>
            <person name="Kurtzman C.P."/>
            <person name="Blackwell M."/>
            <person name="Grigoriev I.V."/>
            <person name="Jeffries T.W."/>
        </authorList>
    </citation>
    <scope>NUCLEOTIDE SEQUENCE [LARGE SCALE GENOMIC DNA]</scope>
    <source>
        <strain evidence="7 8">DSM 6958</strain>
    </source>
</reference>
<feature type="region of interest" description="Disordered" evidence="5">
    <location>
        <begin position="303"/>
        <end position="339"/>
    </location>
</feature>
<evidence type="ECO:0000256" key="6">
    <source>
        <dbReference type="SAM" id="Phobius"/>
    </source>
</evidence>
<dbReference type="GO" id="GO:0016020">
    <property type="term" value="C:membrane"/>
    <property type="evidence" value="ECO:0007669"/>
    <property type="project" value="UniProtKB-SubCell"/>
</dbReference>
<dbReference type="PANTHER" id="PTHR15549">
    <property type="entry name" value="PAIRED IMMUNOGLOBULIN-LIKE TYPE 2 RECEPTOR"/>
    <property type="match status" value="1"/>
</dbReference>
<dbReference type="Proteomes" id="UP000095009">
    <property type="component" value="Unassembled WGS sequence"/>
</dbReference>
<accession>A0A1E3PG41</accession>
<evidence type="ECO:0000256" key="1">
    <source>
        <dbReference type="ARBA" id="ARBA00004167"/>
    </source>
</evidence>
<keyword evidence="8" id="KW-1185">Reference proteome</keyword>
<name>A0A1E3PG41_9ASCO</name>
<feature type="region of interest" description="Disordered" evidence="5">
    <location>
        <begin position="43"/>
        <end position="72"/>
    </location>
</feature>
<dbReference type="STRING" id="857566.A0A1E3PG41"/>
<comment type="subcellular location">
    <subcellularLocation>
        <location evidence="1">Membrane</location>
        <topology evidence="1">Single-pass membrane protein</topology>
    </subcellularLocation>
</comment>
<feature type="compositionally biased region" description="Polar residues" evidence="5">
    <location>
        <begin position="673"/>
        <end position="685"/>
    </location>
</feature>
<dbReference type="EMBL" id="KV454413">
    <property type="protein sequence ID" value="ODQ63902.1"/>
    <property type="molecule type" value="Genomic_DNA"/>
</dbReference>
<evidence type="ECO:0000256" key="3">
    <source>
        <dbReference type="ARBA" id="ARBA00022989"/>
    </source>
</evidence>
<keyword evidence="4 6" id="KW-0472">Membrane</keyword>
<feature type="compositionally biased region" description="Low complexity" evidence="5">
    <location>
        <begin position="556"/>
        <end position="569"/>
    </location>
</feature>
<protein>
    <recommendedName>
        <fullName evidence="9">Mid2 domain-containing protein</fullName>
    </recommendedName>
</protein>
<feature type="compositionally biased region" description="Low complexity" evidence="5">
    <location>
        <begin position="640"/>
        <end position="649"/>
    </location>
</feature>
<feature type="region of interest" description="Disordered" evidence="5">
    <location>
        <begin position="411"/>
        <end position="431"/>
    </location>
</feature>
<dbReference type="OrthoDB" id="5429716at2759"/>
<proteinExistence type="predicted"/>
<evidence type="ECO:0008006" key="9">
    <source>
        <dbReference type="Google" id="ProtNLM"/>
    </source>
</evidence>
<evidence type="ECO:0000256" key="4">
    <source>
        <dbReference type="ARBA" id="ARBA00023136"/>
    </source>
</evidence>
<feature type="compositionally biased region" description="Polar residues" evidence="5">
    <location>
        <begin position="576"/>
        <end position="585"/>
    </location>
</feature>
<feature type="compositionally biased region" description="Low complexity" evidence="5">
    <location>
        <begin position="602"/>
        <end position="632"/>
    </location>
</feature>
<evidence type="ECO:0000256" key="2">
    <source>
        <dbReference type="ARBA" id="ARBA00022692"/>
    </source>
</evidence>
<dbReference type="AlphaFoldDB" id="A0A1E3PG41"/>
<dbReference type="PANTHER" id="PTHR15549:SF26">
    <property type="entry name" value="AXIAL BUDDING PATTERN PROTEIN 2-RELATED"/>
    <property type="match status" value="1"/>
</dbReference>
<keyword evidence="2 6" id="KW-0812">Transmembrane</keyword>
<evidence type="ECO:0000256" key="5">
    <source>
        <dbReference type="SAM" id="MobiDB-lite"/>
    </source>
</evidence>